<dbReference type="Gene3D" id="3.60.130.30">
    <property type="match status" value="1"/>
</dbReference>
<reference evidence="2" key="1">
    <citation type="submission" date="2020-11" db="EMBL/GenBank/DDBJ databases">
        <authorList>
            <consortium name="DOE Joint Genome Institute"/>
            <person name="Ahrendt S."/>
            <person name="Riley R."/>
            <person name="Andreopoulos W."/>
            <person name="Labutti K."/>
            <person name="Pangilinan J."/>
            <person name="Ruiz-Duenas F.J."/>
            <person name="Barrasa J.M."/>
            <person name="Sanchez-Garcia M."/>
            <person name="Camarero S."/>
            <person name="Miyauchi S."/>
            <person name="Serrano A."/>
            <person name="Linde D."/>
            <person name="Babiker R."/>
            <person name="Drula E."/>
            <person name="Ayuso-Fernandez I."/>
            <person name="Pacheco R."/>
            <person name="Padilla G."/>
            <person name="Ferreira P."/>
            <person name="Barriuso J."/>
            <person name="Kellner H."/>
            <person name="Castanera R."/>
            <person name="Alfaro M."/>
            <person name="Ramirez L."/>
            <person name="Pisabarro A.G."/>
            <person name="Kuo A."/>
            <person name="Tritt A."/>
            <person name="Lipzen A."/>
            <person name="He G."/>
            <person name="Yan M."/>
            <person name="Ng V."/>
            <person name="Cullen D."/>
            <person name="Martin F."/>
            <person name="Rosso M.-N."/>
            <person name="Henrissat B."/>
            <person name="Hibbett D."/>
            <person name="Martinez A.T."/>
            <person name="Grigoriev I.V."/>
        </authorList>
    </citation>
    <scope>NUCLEOTIDE SEQUENCE</scope>
    <source>
        <strain evidence="2">AH 40177</strain>
    </source>
</reference>
<feature type="region of interest" description="Disordered" evidence="1">
    <location>
        <begin position="49"/>
        <end position="115"/>
    </location>
</feature>
<protein>
    <submittedName>
        <fullName evidence="2">Uncharacterized protein</fullName>
    </submittedName>
</protein>
<evidence type="ECO:0000256" key="1">
    <source>
        <dbReference type="SAM" id="MobiDB-lite"/>
    </source>
</evidence>
<proteinExistence type="predicted"/>
<dbReference type="Proteomes" id="UP000772434">
    <property type="component" value="Unassembled WGS sequence"/>
</dbReference>
<keyword evidence="3" id="KW-1185">Reference proteome</keyword>
<gene>
    <name evidence="2" type="ORF">BDP27DRAFT_1436895</name>
</gene>
<organism evidence="2 3">
    <name type="scientific">Rhodocollybia butyracea</name>
    <dbReference type="NCBI Taxonomy" id="206335"/>
    <lineage>
        <taxon>Eukaryota</taxon>
        <taxon>Fungi</taxon>
        <taxon>Dikarya</taxon>
        <taxon>Basidiomycota</taxon>
        <taxon>Agaricomycotina</taxon>
        <taxon>Agaricomycetes</taxon>
        <taxon>Agaricomycetidae</taxon>
        <taxon>Agaricales</taxon>
        <taxon>Marasmiineae</taxon>
        <taxon>Omphalotaceae</taxon>
        <taxon>Rhodocollybia</taxon>
    </lineage>
</organism>
<dbReference type="OrthoDB" id="3253621at2759"/>
<dbReference type="EMBL" id="JADNRY010000736">
    <property type="protein sequence ID" value="KAF9028411.1"/>
    <property type="molecule type" value="Genomic_DNA"/>
</dbReference>
<feature type="compositionally biased region" description="Pro residues" evidence="1">
    <location>
        <begin position="66"/>
        <end position="76"/>
    </location>
</feature>
<name>A0A9P5P538_9AGAR</name>
<accession>A0A9P5P538</accession>
<sequence length="383" mass="41812">MSTTFSRKTRSGRSFLEILSEDNPSDLAVLQLDIAVDIEDLVRNAVEAADSGELKEPQVFATTAPSSPPTALPSAPPNLLKLARTPKRRTNSPSSPPNAPVKPAATKPLKPSPPITDVAINAAPKSEKHKAIHEVLGEGLPIAAGGWVATNATYHGAKVKRTLEDMKAMGFTHIPWKGKVPVCTVDQQDQVMSVAVGQPDDPSYVADTERMAELMMEMGTKTDWDKEEKQHSRGHFASANYSWSYGKGQPKPKRLGGERQEMMREFVNELCTQRVAAFQSASFALWFPKSYAEFRKRNSQLKEKEPTFDGNIKGSIYSCCTANCTNTWTYIHHNGRNTAGACCAINAGGPFDPKKGGQLIIWDLKLVINFPAGSTILLPSALF</sequence>
<comment type="caution">
    <text evidence="2">The sequence shown here is derived from an EMBL/GenBank/DDBJ whole genome shotgun (WGS) entry which is preliminary data.</text>
</comment>
<evidence type="ECO:0000313" key="3">
    <source>
        <dbReference type="Proteomes" id="UP000772434"/>
    </source>
</evidence>
<dbReference type="AlphaFoldDB" id="A0A9P5P538"/>
<evidence type="ECO:0000313" key="2">
    <source>
        <dbReference type="EMBL" id="KAF9028411.1"/>
    </source>
</evidence>